<dbReference type="InterPro" id="IPR000070">
    <property type="entry name" value="Pectinesterase_cat"/>
</dbReference>
<name>A0A6A6KC88_HEVBR</name>
<evidence type="ECO:0000256" key="3">
    <source>
        <dbReference type="ARBA" id="ARBA00006027"/>
    </source>
</evidence>
<protein>
    <recommendedName>
        <fullName evidence="8">Pectinesterase inhibitor domain-containing protein</fullName>
    </recommendedName>
</protein>
<proteinExistence type="inferred from homology"/>
<evidence type="ECO:0000256" key="6">
    <source>
        <dbReference type="ARBA" id="ARBA00022801"/>
    </source>
</evidence>
<evidence type="ECO:0000256" key="2">
    <source>
        <dbReference type="ARBA" id="ARBA00005184"/>
    </source>
</evidence>
<dbReference type="PANTHER" id="PTHR31707">
    <property type="entry name" value="PECTINESTERASE"/>
    <property type="match status" value="1"/>
</dbReference>
<dbReference type="SUPFAM" id="SSF51126">
    <property type="entry name" value="Pectin lyase-like"/>
    <property type="match status" value="1"/>
</dbReference>
<dbReference type="InterPro" id="IPR006501">
    <property type="entry name" value="Pectinesterase_inhib_dom"/>
</dbReference>
<dbReference type="EMBL" id="JAAGAX010000018">
    <property type="protein sequence ID" value="KAF2285099.1"/>
    <property type="molecule type" value="Genomic_DNA"/>
</dbReference>
<evidence type="ECO:0000256" key="1">
    <source>
        <dbReference type="ARBA" id="ARBA00004191"/>
    </source>
</evidence>
<keyword evidence="10" id="KW-1185">Reference proteome</keyword>
<dbReference type="Gene3D" id="2.160.20.10">
    <property type="entry name" value="Single-stranded right-handed beta-helix, Pectin lyase-like"/>
    <property type="match status" value="1"/>
</dbReference>
<dbReference type="CDD" id="cd15798">
    <property type="entry name" value="PMEI-like_3"/>
    <property type="match status" value="1"/>
</dbReference>
<organism evidence="9 10">
    <name type="scientific">Hevea brasiliensis</name>
    <name type="common">Para rubber tree</name>
    <name type="synonym">Siphonia brasiliensis</name>
    <dbReference type="NCBI Taxonomy" id="3981"/>
    <lineage>
        <taxon>Eukaryota</taxon>
        <taxon>Viridiplantae</taxon>
        <taxon>Streptophyta</taxon>
        <taxon>Embryophyta</taxon>
        <taxon>Tracheophyta</taxon>
        <taxon>Spermatophyta</taxon>
        <taxon>Magnoliopsida</taxon>
        <taxon>eudicotyledons</taxon>
        <taxon>Gunneridae</taxon>
        <taxon>Pentapetalae</taxon>
        <taxon>rosids</taxon>
        <taxon>fabids</taxon>
        <taxon>Malpighiales</taxon>
        <taxon>Euphorbiaceae</taxon>
        <taxon>Crotonoideae</taxon>
        <taxon>Micrandreae</taxon>
        <taxon>Hevea</taxon>
    </lineage>
</organism>
<dbReference type="GO" id="GO:0004857">
    <property type="term" value="F:enzyme inhibitor activity"/>
    <property type="evidence" value="ECO:0007669"/>
    <property type="project" value="InterPro"/>
</dbReference>
<dbReference type="InterPro" id="IPR035513">
    <property type="entry name" value="Invertase/methylesterase_inhib"/>
</dbReference>
<dbReference type="InterPro" id="IPR011050">
    <property type="entry name" value="Pectin_lyase_fold/virulence"/>
</dbReference>
<keyword evidence="5" id="KW-0134">Cell wall</keyword>
<evidence type="ECO:0000256" key="7">
    <source>
        <dbReference type="ARBA" id="ARBA00023085"/>
    </source>
</evidence>
<keyword evidence="6" id="KW-0378">Hydrolase</keyword>
<dbReference type="GO" id="GO:0045490">
    <property type="term" value="P:pectin catabolic process"/>
    <property type="evidence" value="ECO:0007669"/>
    <property type="project" value="UniProtKB-UniPathway"/>
</dbReference>
<dbReference type="UniPathway" id="UPA00545">
    <property type="reaction ID" value="UER00823"/>
</dbReference>
<evidence type="ECO:0000256" key="4">
    <source>
        <dbReference type="ARBA" id="ARBA00007786"/>
    </source>
</evidence>
<dbReference type="GO" id="GO:0042545">
    <property type="term" value="P:cell wall modification"/>
    <property type="evidence" value="ECO:0007669"/>
    <property type="project" value="InterPro"/>
</dbReference>
<comment type="caution">
    <text evidence="9">The sequence shown here is derived from an EMBL/GenBank/DDBJ whole genome shotgun (WGS) entry which is preliminary data.</text>
</comment>
<feature type="domain" description="Pectinesterase inhibitor" evidence="8">
    <location>
        <begin position="2"/>
        <end position="150"/>
    </location>
</feature>
<evidence type="ECO:0000259" key="8">
    <source>
        <dbReference type="SMART" id="SM00856"/>
    </source>
</evidence>
<dbReference type="InterPro" id="IPR012334">
    <property type="entry name" value="Pectin_lyas_fold"/>
</dbReference>
<dbReference type="SUPFAM" id="SSF101148">
    <property type="entry name" value="Plant invertase/pectin methylesterase inhibitor"/>
    <property type="match status" value="1"/>
</dbReference>
<comment type="similarity">
    <text evidence="3">In the N-terminal section; belongs to the PMEI family.</text>
</comment>
<evidence type="ECO:0000313" key="9">
    <source>
        <dbReference type="EMBL" id="KAF2285099.1"/>
    </source>
</evidence>
<dbReference type="Pfam" id="PF01095">
    <property type="entry name" value="Pectinesterase"/>
    <property type="match status" value="1"/>
</dbReference>
<dbReference type="Gene3D" id="1.20.140.40">
    <property type="entry name" value="Invertase/pectin methylesterase inhibitor family protein"/>
    <property type="match status" value="1"/>
</dbReference>
<comment type="pathway">
    <text evidence="2">Glycan metabolism; pectin degradation; 2-dehydro-3-deoxy-D-gluconate from pectin: step 1/5.</text>
</comment>
<dbReference type="AlphaFoldDB" id="A0A6A6KC88"/>
<accession>A0A6A6KC88</accession>
<gene>
    <name evidence="9" type="ORF">GH714_037873</name>
</gene>
<sequence length="311" mass="34730">MSSALRSSSNVTDPHNPEPHELFLLSLKVALNEVISLSSLPQRIISSQMYSNETNDPLVQSALHACEILFADAIDYIEESISSIQVGQEDKGMLVTSKIDDVRTWLSTAITDLETCIDGFKDTGKRLILTDEVRYAMTNSTRFTSNSLAIASNLLTILDNLYLPIHRKLLRHTTKATMPRQFNTITAQSKSDPNQNTGMSIQGCRMNPFDNLTAPTYLGRPWKDYTTVIMQSYIGGFLDPAGWASWEANVSTVFYAEFQNFGPGSLTDRRVGWPGVRLNITSEEAEKFTVEPFLHGSQWLPQAHIIFDGTL</sequence>
<comment type="similarity">
    <text evidence="4">In the C-terminal section; belongs to the pectinesterase family.</text>
</comment>
<reference evidence="9 10" key="1">
    <citation type="journal article" date="2020" name="Mol. Plant">
        <title>The Chromosome-Based Rubber Tree Genome Provides New Insights into Spurge Genome Evolution and Rubber Biosynthesis.</title>
        <authorList>
            <person name="Liu J."/>
            <person name="Shi C."/>
            <person name="Shi C.C."/>
            <person name="Li W."/>
            <person name="Zhang Q.J."/>
            <person name="Zhang Y."/>
            <person name="Li K."/>
            <person name="Lu H.F."/>
            <person name="Shi C."/>
            <person name="Zhu S.T."/>
            <person name="Xiao Z.Y."/>
            <person name="Nan H."/>
            <person name="Yue Y."/>
            <person name="Zhu X.G."/>
            <person name="Wu Y."/>
            <person name="Hong X.N."/>
            <person name="Fan G.Y."/>
            <person name="Tong Y."/>
            <person name="Zhang D."/>
            <person name="Mao C.L."/>
            <person name="Liu Y.L."/>
            <person name="Hao S.J."/>
            <person name="Liu W.Q."/>
            <person name="Lv M.Q."/>
            <person name="Zhang H.B."/>
            <person name="Liu Y."/>
            <person name="Hu-Tang G.R."/>
            <person name="Wang J.P."/>
            <person name="Wang J.H."/>
            <person name="Sun Y.H."/>
            <person name="Ni S.B."/>
            <person name="Chen W.B."/>
            <person name="Zhang X.C."/>
            <person name="Jiao Y.N."/>
            <person name="Eichler E.E."/>
            <person name="Li G.H."/>
            <person name="Liu X."/>
            <person name="Gao L.Z."/>
        </authorList>
    </citation>
    <scope>NUCLEOTIDE SEQUENCE [LARGE SCALE GENOMIC DNA]</scope>
    <source>
        <strain evidence="10">cv. GT1</strain>
        <tissue evidence="9">Leaf</tissue>
    </source>
</reference>
<evidence type="ECO:0000313" key="10">
    <source>
        <dbReference type="Proteomes" id="UP000467840"/>
    </source>
</evidence>
<dbReference type="Pfam" id="PF04043">
    <property type="entry name" value="PMEI"/>
    <property type="match status" value="1"/>
</dbReference>
<comment type="subcellular location">
    <subcellularLocation>
        <location evidence="1">Secreted</location>
        <location evidence="1">Cell wall</location>
    </subcellularLocation>
</comment>
<keyword evidence="5" id="KW-0964">Secreted</keyword>
<dbReference type="NCBIfam" id="TIGR01614">
    <property type="entry name" value="PME_inhib"/>
    <property type="match status" value="1"/>
</dbReference>
<evidence type="ECO:0000256" key="5">
    <source>
        <dbReference type="ARBA" id="ARBA00022512"/>
    </source>
</evidence>
<keyword evidence="7" id="KW-0063">Aspartyl esterase</keyword>
<dbReference type="Proteomes" id="UP000467840">
    <property type="component" value="Chromosome 12"/>
</dbReference>
<dbReference type="SMART" id="SM00856">
    <property type="entry name" value="PMEI"/>
    <property type="match status" value="1"/>
</dbReference>
<dbReference type="GO" id="GO:0030599">
    <property type="term" value="F:pectinesterase activity"/>
    <property type="evidence" value="ECO:0007669"/>
    <property type="project" value="InterPro"/>
</dbReference>